<organism evidence="1 2">
    <name type="scientific">Glossina brevipalpis</name>
    <dbReference type="NCBI Taxonomy" id="37001"/>
    <lineage>
        <taxon>Eukaryota</taxon>
        <taxon>Metazoa</taxon>
        <taxon>Ecdysozoa</taxon>
        <taxon>Arthropoda</taxon>
        <taxon>Hexapoda</taxon>
        <taxon>Insecta</taxon>
        <taxon>Pterygota</taxon>
        <taxon>Neoptera</taxon>
        <taxon>Endopterygota</taxon>
        <taxon>Diptera</taxon>
        <taxon>Brachycera</taxon>
        <taxon>Muscomorpha</taxon>
        <taxon>Hippoboscoidea</taxon>
        <taxon>Glossinidae</taxon>
        <taxon>Glossina</taxon>
    </lineage>
</organism>
<dbReference type="Proteomes" id="UP000091820">
    <property type="component" value="Unassembled WGS sequence"/>
</dbReference>
<keyword evidence="2" id="KW-1185">Reference proteome</keyword>
<dbReference type="EnsemblMetazoa" id="GBRI008831-RA">
    <property type="protein sequence ID" value="GBRI008831-PA"/>
    <property type="gene ID" value="GBRI008831"/>
</dbReference>
<name>A0A1A9W7F3_9MUSC</name>
<accession>A0A1A9W7F3</accession>
<dbReference type="AlphaFoldDB" id="A0A1A9W7F3"/>
<evidence type="ECO:0000313" key="1">
    <source>
        <dbReference type="EnsemblMetazoa" id="GBRI008831-PA"/>
    </source>
</evidence>
<dbReference type="VEuPathDB" id="VectorBase:GBRI008831"/>
<reference evidence="2" key="1">
    <citation type="submission" date="2014-03" db="EMBL/GenBank/DDBJ databases">
        <authorList>
            <person name="Aksoy S."/>
            <person name="Warren W."/>
            <person name="Wilson R.K."/>
        </authorList>
    </citation>
    <scope>NUCLEOTIDE SEQUENCE [LARGE SCALE GENOMIC DNA]</scope>
    <source>
        <strain evidence="2">IAEA</strain>
    </source>
</reference>
<sequence>MKGSLRRVFNNLPKRTIRPTSNKTALVKSSILLPMTSDSKTWVVRSKYSLTKRHKLRSSVCLFSISFKRNSIRERSQFKSSGKLRFIKDRNCVVAAKFVATSLLVKCVIAAGAITADVSGGFDKQR</sequence>
<evidence type="ECO:0000313" key="2">
    <source>
        <dbReference type="Proteomes" id="UP000091820"/>
    </source>
</evidence>
<protein>
    <submittedName>
        <fullName evidence="1">Uncharacterized protein</fullName>
    </submittedName>
</protein>
<reference evidence="1" key="2">
    <citation type="submission" date="2020-05" db="UniProtKB">
        <authorList>
            <consortium name="EnsemblMetazoa"/>
        </authorList>
    </citation>
    <scope>IDENTIFICATION</scope>
    <source>
        <strain evidence="1">IAEA</strain>
    </source>
</reference>
<proteinExistence type="predicted"/>